<evidence type="ECO:0000313" key="3">
    <source>
        <dbReference type="Proteomes" id="UP001283361"/>
    </source>
</evidence>
<protein>
    <submittedName>
        <fullName evidence="2">Uncharacterized protein</fullName>
    </submittedName>
</protein>
<feature type="region of interest" description="Disordered" evidence="1">
    <location>
        <begin position="18"/>
        <end position="45"/>
    </location>
</feature>
<comment type="caution">
    <text evidence="2">The sequence shown here is derived from an EMBL/GenBank/DDBJ whole genome shotgun (WGS) entry which is preliminary data.</text>
</comment>
<evidence type="ECO:0000256" key="1">
    <source>
        <dbReference type="SAM" id="MobiDB-lite"/>
    </source>
</evidence>
<dbReference type="Proteomes" id="UP001283361">
    <property type="component" value="Unassembled WGS sequence"/>
</dbReference>
<reference evidence="2" key="1">
    <citation type="journal article" date="2023" name="G3 (Bethesda)">
        <title>A reference genome for the long-term kleptoplast-retaining sea slug Elysia crispata morphotype clarki.</title>
        <authorList>
            <person name="Eastman K.E."/>
            <person name="Pendleton A.L."/>
            <person name="Shaikh M.A."/>
            <person name="Suttiyut T."/>
            <person name="Ogas R."/>
            <person name="Tomko P."/>
            <person name="Gavelis G."/>
            <person name="Widhalm J.R."/>
            <person name="Wisecaver J.H."/>
        </authorList>
    </citation>
    <scope>NUCLEOTIDE SEQUENCE</scope>
    <source>
        <strain evidence="2">ECLA1</strain>
    </source>
</reference>
<keyword evidence="3" id="KW-1185">Reference proteome</keyword>
<accession>A0AAE0ZZW4</accession>
<evidence type="ECO:0000313" key="2">
    <source>
        <dbReference type="EMBL" id="KAK3778655.1"/>
    </source>
</evidence>
<proteinExistence type="predicted"/>
<sequence>MNSRAPCHLNKGHGLALKHKDRPCPLSPGKGKHWGEGRGVDNQELSSSSCSVCTSGDARPGWLPVDVPVTCTDSRAVAGGEAELGRRPFDSAPNRDWGNTRDVMPRSAPFVAATWYESSVETTCCVDE</sequence>
<name>A0AAE0ZZW4_9GAST</name>
<feature type="region of interest" description="Disordered" evidence="1">
    <location>
        <begin position="82"/>
        <end position="103"/>
    </location>
</feature>
<dbReference type="AlphaFoldDB" id="A0AAE0ZZW4"/>
<organism evidence="2 3">
    <name type="scientific">Elysia crispata</name>
    <name type="common">lettuce slug</name>
    <dbReference type="NCBI Taxonomy" id="231223"/>
    <lineage>
        <taxon>Eukaryota</taxon>
        <taxon>Metazoa</taxon>
        <taxon>Spiralia</taxon>
        <taxon>Lophotrochozoa</taxon>
        <taxon>Mollusca</taxon>
        <taxon>Gastropoda</taxon>
        <taxon>Heterobranchia</taxon>
        <taxon>Euthyneura</taxon>
        <taxon>Panpulmonata</taxon>
        <taxon>Sacoglossa</taxon>
        <taxon>Placobranchoidea</taxon>
        <taxon>Plakobranchidae</taxon>
        <taxon>Elysia</taxon>
    </lineage>
</organism>
<dbReference type="EMBL" id="JAWDGP010002895">
    <property type="protein sequence ID" value="KAK3778655.1"/>
    <property type="molecule type" value="Genomic_DNA"/>
</dbReference>
<gene>
    <name evidence="2" type="ORF">RRG08_012929</name>
</gene>